<dbReference type="InterPro" id="IPR008775">
    <property type="entry name" value="Phytyl_CoA_dOase-like"/>
</dbReference>
<dbReference type="PANTHER" id="PTHR33119:SF1">
    <property type="entry name" value="FE2OG DIOXYGENASE DOMAIN-CONTAINING PROTEIN"/>
    <property type="match status" value="1"/>
</dbReference>
<name>A0A9W4NW18_9EURO</name>
<evidence type="ECO:0000259" key="2">
    <source>
        <dbReference type="Pfam" id="PF14033"/>
    </source>
</evidence>
<feature type="region of interest" description="Disordered" evidence="1">
    <location>
        <begin position="200"/>
        <end position="223"/>
    </location>
</feature>
<feature type="domain" description="DUF4246" evidence="3">
    <location>
        <begin position="1"/>
        <end position="30"/>
    </location>
</feature>
<protein>
    <recommendedName>
        <fullName evidence="6">Phytanoyl-CoA dioxygenase</fullName>
    </recommendedName>
</protein>
<reference evidence="4" key="1">
    <citation type="submission" date="2021-07" db="EMBL/GenBank/DDBJ databases">
        <authorList>
            <person name="Branca A.L. A."/>
        </authorList>
    </citation>
    <scope>NUCLEOTIDE SEQUENCE</scope>
</reference>
<sequence length="874" mass="100103">MMRVMNAITDKFEWDRKVFDETITSKWREETAASGQDVSPKMMNWIIKELQWKAGSFYEKGFIRAFDVGVVKSDSAISGSLREELKRAAAPFENLPEDQKDFHPGSNQKVVNLIHPSLFPVIFGRTHVLPQRTIGLEDCLSSIGQGSLVPIPLEEDTNLLYEEESYAFRRGGMRRPQIRQVPFSRKFQWLPCDVDFTEDSNSDASVDNTFPGENREERNSENATMATNGCQIKSYINNAHPVTHRGLYEVIEKIITATISLWDESLTQRKYGGTRIPYRRVEYGEHPQPEPTQTYPDNPEDVDEDDDEESEERYWKWLQSRPIIQPEPGEFKVIESNERDRMNLREKFAKTGLQVIVKLANIELTPENPDYEGGAWHIEGQLNERICATAIYYYDSKNITESRLSFRQRGTNMDDVKYDQDCHEFLQEVYGLSMNETTLQSECTQNLGGVLCREGRLLTFPNVVQHKVSPFSLADRSQAGHRKVLALFLVDPARRIISSANVPPQQEDWAPKAGKLGSEQLEGPLVSDQGVRPTMTLNEAATYRLELMEERSVAGVHSKKLLTGPYGDWRDDLQSQGYAVIKNVIDSEKAQYYQQKALDWLSSFNPAFKLDDPTTWVNENLPIQSKVNTFNGYSVTHERFMWDARTEPKVLDAFAQIWGTDELLVSFDALNVTLPNRKDRPAQKPWPHVDQSPMRRGLHCVQGIINLSHAGPDDGSLMVFPRSNTVTEEFFDETDPSTWEQKDIRLFSEEEIEWFSRRGMKPLKVLAEPGDLIVWDSRTVHWGGEPTAASDTIRTVIYASYAPARLANEETFRLKREALTSFRATTHWAHENIVLRDQLVRLADGRVDPRSRTAPLKLPEYSDRMLRLAGVKSY</sequence>
<evidence type="ECO:0000259" key="3">
    <source>
        <dbReference type="Pfam" id="PF21666"/>
    </source>
</evidence>
<dbReference type="Gene3D" id="2.60.120.620">
    <property type="entry name" value="q2cbj1_9rhob like domain"/>
    <property type="match status" value="1"/>
</dbReference>
<accession>A0A9W4NW18</accession>
<evidence type="ECO:0008006" key="6">
    <source>
        <dbReference type="Google" id="ProtNLM"/>
    </source>
</evidence>
<comment type="caution">
    <text evidence="4">The sequence shown here is derived from an EMBL/GenBank/DDBJ whole genome shotgun (WGS) entry which is preliminary data.</text>
</comment>
<evidence type="ECO:0000256" key="1">
    <source>
        <dbReference type="SAM" id="MobiDB-lite"/>
    </source>
</evidence>
<feature type="compositionally biased region" description="Acidic residues" evidence="1">
    <location>
        <begin position="298"/>
        <end position="311"/>
    </location>
</feature>
<dbReference type="Pfam" id="PF05721">
    <property type="entry name" value="PhyH"/>
    <property type="match status" value="1"/>
</dbReference>
<dbReference type="SUPFAM" id="SSF51197">
    <property type="entry name" value="Clavaminate synthase-like"/>
    <property type="match status" value="1"/>
</dbReference>
<dbReference type="InterPro" id="IPR025340">
    <property type="entry name" value="DUF4246"/>
</dbReference>
<dbReference type="Proteomes" id="UP001152592">
    <property type="component" value="Unassembled WGS sequence"/>
</dbReference>
<dbReference type="Pfam" id="PF14033">
    <property type="entry name" value="DUF4246"/>
    <property type="match status" value="1"/>
</dbReference>
<dbReference type="Pfam" id="PF21666">
    <property type="entry name" value="DUF4246_N"/>
    <property type="match status" value="1"/>
</dbReference>
<dbReference type="AlphaFoldDB" id="A0A9W4NW18"/>
<evidence type="ECO:0000313" key="4">
    <source>
        <dbReference type="EMBL" id="CAG8413801.1"/>
    </source>
</evidence>
<dbReference type="PANTHER" id="PTHR33119">
    <property type="entry name" value="IFI3P"/>
    <property type="match status" value="1"/>
</dbReference>
<organism evidence="4 5">
    <name type="scientific">Penicillium salamii</name>
    <dbReference type="NCBI Taxonomy" id="1612424"/>
    <lineage>
        <taxon>Eukaryota</taxon>
        <taxon>Fungi</taxon>
        <taxon>Dikarya</taxon>
        <taxon>Ascomycota</taxon>
        <taxon>Pezizomycotina</taxon>
        <taxon>Eurotiomycetes</taxon>
        <taxon>Eurotiomycetidae</taxon>
        <taxon>Eurotiales</taxon>
        <taxon>Aspergillaceae</taxon>
        <taxon>Penicillium</taxon>
    </lineage>
</organism>
<gene>
    <name evidence="4" type="ORF">PSALAMII_LOCUS8980</name>
</gene>
<proteinExistence type="predicted"/>
<dbReference type="EMBL" id="CAJVPD010000271">
    <property type="protein sequence ID" value="CAG8413801.1"/>
    <property type="molecule type" value="Genomic_DNA"/>
</dbReference>
<dbReference type="OrthoDB" id="2684236at2759"/>
<feature type="region of interest" description="Disordered" evidence="1">
    <location>
        <begin position="281"/>
        <end position="311"/>
    </location>
</feature>
<feature type="domain" description="DUF4246" evidence="2">
    <location>
        <begin position="41"/>
        <end position="511"/>
    </location>
</feature>
<evidence type="ECO:0000313" key="5">
    <source>
        <dbReference type="Proteomes" id="UP001152592"/>
    </source>
</evidence>
<dbReference type="InterPro" id="IPR049207">
    <property type="entry name" value="DUF4246_N"/>
</dbReference>
<dbReference type="InterPro" id="IPR049192">
    <property type="entry name" value="DUF4246_C"/>
</dbReference>